<gene>
    <name evidence="2" type="ORF">LX13_000950</name>
</gene>
<name>A0ABT1HBT4_9NOCA</name>
<organism evidence="2 3">
    <name type="scientific">Williamsia maris</name>
    <dbReference type="NCBI Taxonomy" id="72806"/>
    <lineage>
        <taxon>Bacteria</taxon>
        <taxon>Bacillati</taxon>
        <taxon>Actinomycetota</taxon>
        <taxon>Actinomycetes</taxon>
        <taxon>Mycobacteriales</taxon>
        <taxon>Nocardiaceae</taxon>
        <taxon>Williamsia</taxon>
    </lineage>
</organism>
<keyword evidence="3" id="KW-1185">Reference proteome</keyword>
<feature type="compositionally biased region" description="Acidic residues" evidence="1">
    <location>
        <begin position="22"/>
        <end position="52"/>
    </location>
</feature>
<dbReference type="Proteomes" id="UP001206895">
    <property type="component" value="Unassembled WGS sequence"/>
</dbReference>
<feature type="compositionally biased region" description="Polar residues" evidence="1">
    <location>
        <begin position="66"/>
        <end position="75"/>
    </location>
</feature>
<evidence type="ECO:0000313" key="3">
    <source>
        <dbReference type="Proteomes" id="UP001206895"/>
    </source>
</evidence>
<protein>
    <recommendedName>
        <fullName evidence="4">DUF2694 domain-containing protein</fullName>
    </recommendedName>
</protein>
<evidence type="ECO:0000256" key="1">
    <source>
        <dbReference type="SAM" id="MobiDB-lite"/>
    </source>
</evidence>
<accession>A0ABT1HBT4</accession>
<feature type="region of interest" description="Disordered" evidence="1">
    <location>
        <begin position="18"/>
        <end position="75"/>
    </location>
</feature>
<evidence type="ECO:0008006" key="4">
    <source>
        <dbReference type="Google" id="ProtNLM"/>
    </source>
</evidence>
<comment type="caution">
    <text evidence="2">The sequence shown here is derived from an EMBL/GenBank/DDBJ whole genome shotgun (WGS) entry which is preliminary data.</text>
</comment>
<proteinExistence type="predicted"/>
<dbReference type="EMBL" id="JAMTCJ010000001">
    <property type="protein sequence ID" value="MCP2175143.1"/>
    <property type="molecule type" value="Genomic_DNA"/>
</dbReference>
<reference evidence="2 3" key="1">
    <citation type="submission" date="2022-06" db="EMBL/GenBank/DDBJ databases">
        <title>Genomic Encyclopedia of Archaeal and Bacterial Type Strains, Phase II (KMG-II): from individual species to whole genera.</title>
        <authorList>
            <person name="Goeker M."/>
        </authorList>
    </citation>
    <scope>NUCLEOTIDE SEQUENCE [LARGE SCALE GENOMIC DNA]</scope>
    <source>
        <strain evidence="2 3">DSM 44693</strain>
    </source>
</reference>
<sequence length="164" mass="17927">MWRRGAVGARCHHGRVDRYIDSDDNWDDDDWGDESTPEDAASDDASDTDGDEPEHSLTTVGRAATPTGSIEVRTTLNGLPTSIHIERSEMDGSAAKLAKTILLLCKQAGTRAGATQRAALLRDGHTLEAVSYTGLPGEREAAEMDRHVDEYFEGDETGTWLRRV</sequence>
<evidence type="ECO:0000313" key="2">
    <source>
        <dbReference type="EMBL" id="MCP2175143.1"/>
    </source>
</evidence>